<feature type="domain" description="NR LBD" evidence="12">
    <location>
        <begin position="191"/>
        <end position="398"/>
    </location>
</feature>
<dbReference type="Gene3D" id="1.10.565.10">
    <property type="entry name" value="Retinoid X Receptor"/>
    <property type="match status" value="1"/>
</dbReference>
<reference evidence="13" key="1">
    <citation type="submission" date="2021-03" db="EMBL/GenBank/DDBJ databases">
        <title>Chromosome level genome of the anhydrobiotic midge Polypedilum vanderplanki.</title>
        <authorList>
            <person name="Yoshida Y."/>
            <person name="Kikawada T."/>
            <person name="Gusev O."/>
        </authorList>
    </citation>
    <scope>NUCLEOTIDE SEQUENCE</scope>
    <source>
        <strain evidence="13">NIAS01</strain>
        <tissue evidence="13">Whole body or cell culture</tissue>
    </source>
</reference>
<keyword evidence="7 10" id="KW-0804">Transcription</keyword>
<evidence type="ECO:0000256" key="2">
    <source>
        <dbReference type="ARBA" id="ARBA00022723"/>
    </source>
</evidence>
<dbReference type="InterPro" id="IPR000536">
    <property type="entry name" value="Nucl_hrmn_rcpt_lig-bd"/>
</dbReference>
<keyword evidence="5 10" id="KW-0805">Transcription regulation</keyword>
<proteinExistence type="inferred from homology"/>
<evidence type="ECO:0000259" key="11">
    <source>
        <dbReference type="PROSITE" id="PS51030"/>
    </source>
</evidence>
<keyword evidence="9 10" id="KW-0539">Nucleus</keyword>
<protein>
    <submittedName>
        <fullName evidence="13">Uncharacterized protein</fullName>
    </submittedName>
</protein>
<dbReference type="InterPro" id="IPR035500">
    <property type="entry name" value="NHR-like_dom_sf"/>
</dbReference>
<keyword evidence="6 10" id="KW-0238">DNA-binding</keyword>
<dbReference type="InterPro" id="IPR013088">
    <property type="entry name" value="Znf_NHR/GATA"/>
</dbReference>
<dbReference type="SUPFAM" id="SSF57716">
    <property type="entry name" value="Glucocorticoid receptor-like (DNA-binding domain)"/>
    <property type="match status" value="1"/>
</dbReference>
<accession>A0A9J6CF82</accession>
<evidence type="ECO:0000256" key="1">
    <source>
        <dbReference type="ARBA" id="ARBA00004123"/>
    </source>
</evidence>
<dbReference type="AlphaFoldDB" id="A0A9J6CF82"/>
<dbReference type="OrthoDB" id="5771769at2759"/>
<dbReference type="CDD" id="cd07164">
    <property type="entry name" value="NR_DBD_PNR_like_1"/>
    <property type="match status" value="1"/>
</dbReference>
<dbReference type="SMART" id="SM00430">
    <property type="entry name" value="HOLI"/>
    <property type="match status" value="1"/>
</dbReference>
<dbReference type="PROSITE" id="PS51843">
    <property type="entry name" value="NR_LBD"/>
    <property type="match status" value="1"/>
</dbReference>
<feature type="domain" description="Nuclear receptor" evidence="11">
    <location>
        <begin position="10"/>
        <end position="85"/>
    </location>
</feature>
<dbReference type="PANTHER" id="PTHR24083">
    <property type="entry name" value="NUCLEAR HORMONE RECEPTOR"/>
    <property type="match status" value="1"/>
</dbReference>
<gene>
    <name evidence="13" type="ORF">PVAND_009796</name>
</gene>
<dbReference type="EMBL" id="JADBJN010000001">
    <property type="protein sequence ID" value="KAG5680278.1"/>
    <property type="molecule type" value="Genomic_DNA"/>
</dbReference>
<evidence type="ECO:0000256" key="4">
    <source>
        <dbReference type="ARBA" id="ARBA00022833"/>
    </source>
</evidence>
<dbReference type="SUPFAM" id="SSF48508">
    <property type="entry name" value="Nuclear receptor ligand-binding domain"/>
    <property type="match status" value="1"/>
</dbReference>
<organism evidence="13 14">
    <name type="scientific">Polypedilum vanderplanki</name>
    <name type="common">Sleeping chironomid midge</name>
    <dbReference type="NCBI Taxonomy" id="319348"/>
    <lineage>
        <taxon>Eukaryota</taxon>
        <taxon>Metazoa</taxon>
        <taxon>Ecdysozoa</taxon>
        <taxon>Arthropoda</taxon>
        <taxon>Hexapoda</taxon>
        <taxon>Insecta</taxon>
        <taxon>Pterygota</taxon>
        <taxon>Neoptera</taxon>
        <taxon>Endopterygota</taxon>
        <taxon>Diptera</taxon>
        <taxon>Nematocera</taxon>
        <taxon>Chironomoidea</taxon>
        <taxon>Chironomidae</taxon>
        <taxon>Chironominae</taxon>
        <taxon>Polypedilum</taxon>
        <taxon>Polypedilum</taxon>
    </lineage>
</organism>
<dbReference type="GO" id="GO:0005634">
    <property type="term" value="C:nucleus"/>
    <property type="evidence" value="ECO:0007669"/>
    <property type="project" value="UniProtKB-SubCell"/>
</dbReference>
<name>A0A9J6CF82_POLVA</name>
<dbReference type="GO" id="GO:0003700">
    <property type="term" value="F:DNA-binding transcription factor activity"/>
    <property type="evidence" value="ECO:0007669"/>
    <property type="project" value="InterPro"/>
</dbReference>
<dbReference type="Gene3D" id="3.30.50.10">
    <property type="entry name" value="Erythroid Transcription Factor GATA-1, subunit A"/>
    <property type="match status" value="1"/>
</dbReference>
<comment type="subcellular location">
    <subcellularLocation>
        <location evidence="1 10">Nucleus</location>
    </subcellularLocation>
</comment>
<dbReference type="PROSITE" id="PS00031">
    <property type="entry name" value="NUCLEAR_REC_DBD_1"/>
    <property type="match status" value="1"/>
</dbReference>
<keyword evidence="2 10" id="KW-0479">Metal-binding</keyword>
<evidence type="ECO:0000256" key="9">
    <source>
        <dbReference type="ARBA" id="ARBA00023242"/>
    </source>
</evidence>
<evidence type="ECO:0000256" key="10">
    <source>
        <dbReference type="RuleBase" id="RU004334"/>
    </source>
</evidence>
<keyword evidence="4 10" id="KW-0862">Zinc</keyword>
<keyword evidence="14" id="KW-1185">Reference proteome</keyword>
<evidence type="ECO:0000256" key="6">
    <source>
        <dbReference type="ARBA" id="ARBA00023125"/>
    </source>
</evidence>
<dbReference type="InterPro" id="IPR050274">
    <property type="entry name" value="Nuclear_hormone_rcpt_NR2"/>
</dbReference>
<sequence>MSDNRYSSTGILCKVCGDRASGKHYGVPSCDGCRGFFKRSIRRNLEYICKEGGKCIVDVSRRNQCQACRFAKCLEANMRREAVQHERAPKMTNASASGALNYHSSSFYANQRYADGIFAFPMHFSQPLTFPFDNYHLTATPYYPHLAESLNIKLNQSIYRAPATANFVDHHHGEIEKIMANNFLPRVPNVKEEENIEKCAKENEVTSSAEEIQSMPQIDINRLKSTQTLYDSASKILFLAIRWAKSIPSFNQLPSIEQKKLLNECWPELFIIAAAQWGLTIDDEITSNSSYLKQLQSFVRHFINMKIDHFEAACLKALVLFRGISIEDQSIVQQLLLLQNQTLCLLIEKCGSLRLGHLLLLLPQTKTIGNSQSLQEQLFKHTIGDIFIEKILEDIPNI</sequence>
<evidence type="ECO:0000256" key="7">
    <source>
        <dbReference type="ARBA" id="ARBA00023163"/>
    </source>
</evidence>
<dbReference type="Pfam" id="PF00105">
    <property type="entry name" value="zf-C4"/>
    <property type="match status" value="1"/>
</dbReference>
<dbReference type="PRINTS" id="PR00398">
    <property type="entry name" value="STRDHORMONER"/>
</dbReference>
<dbReference type="Proteomes" id="UP001107558">
    <property type="component" value="Chromosome 1"/>
</dbReference>
<dbReference type="PROSITE" id="PS51030">
    <property type="entry name" value="NUCLEAR_REC_DBD_2"/>
    <property type="match status" value="1"/>
</dbReference>
<comment type="caution">
    <text evidence="13">The sequence shown here is derived from an EMBL/GenBank/DDBJ whole genome shotgun (WGS) entry which is preliminary data.</text>
</comment>
<comment type="similarity">
    <text evidence="10">Belongs to the nuclear hormone receptor family.</text>
</comment>
<dbReference type="InterPro" id="IPR001628">
    <property type="entry name" value="Znf_hrmn_rcpt"/>
</dbReference>
<evidence type="ECO:0000256" key="8">
    <source>
        <dbReference type="ARBA" id="ARBA00023170"/>
    </source>
</evidence>
<keyword evidence="8 10" id="KW-0675">Receptor</keyword>
<evidence type="ECO:0000256" key="3">
    <source>
        <dbReference type="ARBA" id="ARBA00022771"/>
    </source>
</evidence>
<evidence type="ECO:0000313" key="14">
    <source>
        <dbReference type="Proteomes" id="UP001107558"/>
    </source>
</evidence>
<dbReference type="SMART" id="SM00399">
    <property type="entry name" value="ZnF_C4"/>
    <property type="match status" value="1"/>
</dbReference>
<evidence type="ECO:0000256" key="5">
    <source>
        <dbReference type="ARBA" id="ARBA00023015"/>
    </source>
</evidence>
<dbReference type="PRINTS" id="PR00047">
    <property type="entry name" value="STROIDFINGER"/>
</dbReference>
<dbReference type="GO" id="GO:0008270">
    <property type="term" value="F:zinc ion binding"/>
    <property type="evidence" value="ECO:0007669"/>
    <property type="project" value="UniProtKB-KW"/>
</dbReference>
<dbReference type="GO" id="GO:0043565">
    <property type="term" value="F:sequence-specific DNA binding"/>
    <property type="evidence" value="ECO:0007669"/>
    <property type="project" value="InterPro"/>
</dbReference>
<evidence type="ECO:0000313" key="13">
    <source>
        <dbReference type="EMBL" id="KAG5680278.1"/>
    </source>
</evidence>
<dbReference type="Pfam" id="PF00104">
    <property type="entry name" value="Hormone_recep"/>
    <property type="match status" value="1"/>
</dbReference>
<keyword evidence="3 10" id="KW-0863">Zinc-finger</keyword>
<dbReference type="InterPro" id="IPR001723">
    <property type="entry name" value="Nuclear_hrmn_rcpt"/>
</dbReference>
<evidence type="ECO:0000259" key="12">
    <source>
        <dbReference type="PROSITE" id="PS51843"/>
    </source>
</evidence>
<dbReference type="FunFam" id="3.30.50.10:FF:000058">
    <property type="entry name" value="Nuclear Hormone Receptor family"/>
    <property type="match status" value="1"/>
</dbReference>